<evidence type="ECO:0000313" key="2">
    <source>
        <dbReference type="EMBL" id="GFC91508.1"/>
    </source>
</evidence>
<evidence type="ECO:0000256" key="1">
    <source>
        <dbReference type="SAM" id="MobiDB-lite"/>
    </source>
</evidence>
<accession>A0A699S3A1</accession>
<sequence>KYVPVSQKHSPNVKIPTPIKRCVLGLPNVNTWDDILKILGMMTPGRCTDKWMNDSSDDSKCVSSKGTSITSTPKEGKSIARLSKEPIPKELLAWYGYDIVEDLPVAKKSILKVIFKIPTPVKGCVLRLANVETRDNIVKKFGKRTPGRCADKSKGKRKV</sequence>
<gene>
    <name evidence="2" type="ORF">Tci_863478</name>
</gene>
<organism evidence="2">
    <name type="scientific">Tanacetum cinerariifolium</name>
    <name type="common">Dalmatian daisy</name>
    <name type="synonym">Chrysanthemum cinerariifolium</name>
    <dbReference type="NCBI Taxonomy" id="118510"/>
    <lineage>
        <taxon>Eukaryota</taxon>
        <taxon>Viridiplantae</taxon>
        <taxon>Streptophyta</taxon>
        <taxon>Embryophyta</taxon>
        <taxon>Tracheophyta</taxon>
        <taxon>Spermatophyta</taxon>
        <taxon>Magnoliopsida</taxon>
        <taxon>eudicotyledons</taxon>
        <taxon>Gunneridae</taxon>
        <taxon>Pentapetalae</taxon>
        <taxon>asterids</taxon>
        <taxon>campanulids</taxon>
        <taxon>Asterales</taxon>
        <taxon>Asteraceae</taxon>
        <taxon>Asteroideae</taxon>
        <taxon>Anthemideae</taxon>
        <taxon>Anthemidinae</taxon>
        <taxon>Tanacetum</taxon>
    </lineage>
</organism>
<feature type="region of interest" description="Disordered" evidence="1">
    <location>
        <begin position="54"/>
        <end position="78"/>
    </location>
</feature>
<name>A0A699S3A1_TANCI</name>
<dbReference type="AlphaFoldDB" id="A0A699S3A1"/>
<proteinExistence type="predicted"/>
<dbReference type="EMBL" id="BKCJ011132187">
    <property type="protein sequence ID" value="GFC91508.1"/>
    <property type="molecule type" value="Genomic_DNA"/>
</dbReference>
<feature type="compositionally biased region" description="Polar residues" evidence="1">
    <location>
        <begin position="61"/>
        <end position="73"/>
    </location>
</feature>
<protein>
    <submittedName>
        <fullName evidence="2">Uncharacterized protein</fullName>
    </submittedName>
</protein>
<feature type="non-terminal residue" evidence="2">
    <location>
        <position position="1"/>
    </location>
</feature>
<reference evidence="2" key="1">
    <citation type="journal article" date="2019" name="Sci. Rep.">
        <title>Draft genome of Tanacetum cinerariifolium, the natural source of mosquito coil.</title>
        <authorList>
            <person name="Yamashiro T."/>
            <person name="Shiraishi A."/>
            <person name="Satake H."/>
            <person name="Nakayama K."/>
        </authorList>
    </citation>
    <scope>NUCLEOTIDE SEQUENCE</scope>
</reference>
<comment type="caution">
    <text evidence="2">The sequence shown here is derived from an EMBL/GenBank/DDBJ whole genome shotgun (WGS) entry which is preliminary data.</text>
</comment>